<dbReference type="InterPro" id="IPR027417">
    <property type="entry name" value="P-loop_NTPase"/>
</dbReference>
<dbReference type="Gene3D" id="3.40.50.300">
    <property type="entry name" value="P-loop containing nucleotide triphosphate hydrolases"/>
    <property type="match status" value="2"/>
</dbReference>
<proteinExistence type="predicted"/>
<feature type="domain" description="Dynamin N-terminal" evidence="7">
    <location>
        <begin position="630"/>
        <end position="856"/>
    </location>
</feature>
<feature type="coiled-coil region" evidence="6">
    <location>
        <begin position="937"/>
        <end position="964"/>
    </location>
</feature>
<sequence>MDNVLLSSSQEQHLEQALTLMERFRQHEDQERVDKTIKLIKKIYKNETVIAFSGHFSAGKSTMINHLVGEEILPSSPIPTSANIVKVHRAEEDFAKVYSSVARPLLFTAPYNFTTVQNYCKQGEITEIEIGRQDLKLPDRLTIMDTPGIDSTDEAHRLSTESALHIADAVFYVMDYNHVQSELNFMYTKNLLRHDVRLYLIINQIDKHQSNELSFLSYKQSVLDAFTFWGIEPAGIFFTTLKQLEHTENEFASVKMIVRDIFSNQNEWRLASLASTLKKLIEEHEGWLDEKFQDKALKLEKEISLYTTENEDVFQTEERLTSEKERILAKLETLGDVYLRECEKILQNAYLMPNETRELAEQFLEGKQVNFKVGLIFSKKKTEDERKRRLEKFATALAKQVESQIVWHLRQLANTVLDEEDSNRSKWLAKAQSLQVEFPEILLDETVKKGAGLNSQYVLRYCEEIAENIKRLAKKEWNLFVAPILADKREMLTSELKKLDEQILAITKATEAKGKLVQLTDLYDKKKHETTVITGTEANTLQKLCEQWREDEDNFTIYQADEQKEDVKRDVSMVDPIQVDPTPVDTLETTQVTQQLAFAIKLFEEDQYFKRITKQLRDKVKTLTERNYMIALFGAFSAGKSSFANALLGEVVLPVSPNPTTAAINRICPPTEVNPHGTALVCLKSEKDMLVDVDKALSYFDQTCSSLADAYEKVLNLSLSPSQNDKEKVQLAFLKAFRKGFPDHQHQLGKTFKTDLRNFQNYVGNEAQSCFVESIDLYYDCSFTRQGITLVDTPGADSINARHTGVAFDYIKNADAVLFVTYYNHAFSKADREFLIQLGRVKDSFELDKMFFVVNAIDLAESQEEIEEVLTYVKEELIQNGIRHPKLFGLSSKLALYDKSRKASQIGQFQTAFNQFLQHDLNQMTLQSAKLEYNRALQFLDQLIQTANEDQERKNERRKEWQQAKAGMLAVLANAQSSVLSQQIEQEAEELTFYVKQRVFYRFPQFFKEAFNPAVLKKNDRNLLRRCLEELLDAVGYDFAQEMRVTSLRMEKYTQKLLTNYYSSFQRELQNIKTDMTFAQLEWNGTTTPEFSTAFLESDRKPFETPFKYFRNPKTFFEQDDKKKMEEAFLALLSPLADEYLQQEYKRITDVFQSYLIQEYDRLISHVELEINEQFASWVEALEGQGNLDKWLKIQGSLTSI</sequence>
<dbReference type="EMBL" id="LDJR01000053">
    <property type="protein sequence ID" value="OAK69819.1"/>
    <property type="molecule type" value="Genomic_DNA"/>
</dbReference>
<keyword evidence="4" id="KW-0342">GTP-binding</keyword>
<dbReference type="Proteomes" id="UP000077881">
    <property type="component" value="Unassembled WGS sequence"/>
</dbReference>
<feature type="domain" description="Dynamin N-terminal" evidence="7">
    <location>
        <begin position="50"/>
        <end position="204"/>
    </location>
</feature>
<dbReference type="PANTHER" id="PTHR10465">
    <property type="entry name" value="TRANSMEMBRANE GTPASE FZO1"/>
    <property type="match status" value="1"/>
</dbReference>
<evidence type="ECO:0000256" key="5">
    <source>
        <dbReference type="ARBA" id="ARBA00023136"/>
    </source>
</evidence>
<dbReference type="AlphaFoldDB" id="A0A177ZQU5"/>
<dbReference type="STRING" id="217031.ABB05_13650"/>
<evidence type="ECO:0000256" key="6">
    <source>
        <dbReference type="SAM" id="Coils"/>
    </source>
</evidence>
<dbReference type="GO" id="GO:0016020">
    <property type="term" value="C:membrane"/>
    <property type="evidence" value="ECO:0007669"/>
    <property type="project" value="UniProtKB-SubCell"/>
</dbReference>
<evidence type="ECO:0000256" key="4">
    <source>
        <dbReference type="ARBA" id="ARBA00023134"/>
    </source>
</evidence>
<dbReference type="GO" id="GO:0003924">
    <property type="term" value="F:GTPase activity"/>
    <property type="evidence" value="ECO:0007669"/>
    <property type="project" value="InterPro"/>
</dbReference>
<evidence type="ECO:0000256" key="3">
    <source>
        <dbReference type="ARBA" id="ARBA00022801"/>
    </source>
</evidence>
<dbReference type="CDD" id="cd09912">
    <property type="entry name" value="DLP_2"/>
    <property type="match status" value="2"/>
</dbReference>
<keyword evidence="9" id="KW-1185">Reference proteome</keyword>
<name>A0A177ZQU5_9BACI</name>
<accession>A0A177ZQU5</accession>
<keyword evidence="2" id="KW-0547">Nucleotide-binding</keyword>
<evidence type="ECO:0000313" key="9">
    <source>
        <dbReference type="Proteomes" id="UP000077881"/>
    </source>
</evidence>
<organism evidence="8 9">
    <name type="scientific">Lederbergia galactosidilytica</name>
    <dbReference type="NCBI Taxonomy" id="217031"/>
    <lineage>
        <taxon>Bacteria</taxon>
        <taxon>Bacillati</taxon>
        <taxon>Bacillota</taxon>
        <taxon>Bacilli</taxon>
        <taxon>Bacillales</taxon>
        <taxon>Bacillaceae</taxon>
        <taxon>Lederbergia</taxon>
    </lineage>
</organism>
<reference evidence="8 9" key="1">
    <citation type="submission" date="2015-05" db="EMBL/GenBank/DDBJ databases">
        <title>Comparison of genome.</title>
        <authorList>
            <person name="Zheng Z."/>
            <person name="Sun M."/>
        </authorList>
    </citation>
    <scope>NUCLEOTIDE SEQUENCE [LARGE SCALE GENOMIC DNA]</scope>
    <source>
        <strain evidence="8 9">G25-74</strain>
    </source>
</reference>
<dbReference type="InterPro" id="IPR045063">
    <property type="entry name" value="Dynamin_N"/>
</dbReference>
<keyword evidence="3" id="KW-0378">Hydrolase</keyword>
<dbReference type="SUPFAM" id="SSF52540">
    <property type="entry name" value="P-loop containing nucleoside triphosphate hydrolases"/>
    <property type="match status" value="2"/>
</dbReference>
<protein>
    <recommendedName>
        <fullName evidence="7">Dynamin N-terminal domain-containing protein</fullName>
    </recommendedName>
</protein>
<comment type="subcellular location">
    <subcellularLocation>
        <location evidence="1">Membrane</location>
    </subcellularLocation>
</comment>
<dbReference type="PATRIC" id="fig|217031.6.peg.2947"/>
<evidence type="ECO:0000313" key="8">
    <source>
        <dbReference type="EMBL" id="OAK69819.1"/>
    </source>
</evidence>
<dbReference type="Pfam" id="PF00350">
    <property type="entry name" value="Dynamin_N"/>
    <property type="match status" value="2"/>
</dbReference>
<keyword evidence="5" id="KW-0472">Membrane</keyword>
<evidence type="ECO:0000259" key="7">
    <source>
        <dbReference type="Pfam" id="PF00350"/>
    </source>
</evidence>
<evidence type="ECO:0000256" key="1">
    <source>
        <dbReference type="ARBA" id="ARBA00004370"/>
    </source>
</evidence>
<evidence type="ECO:0000256" key="2">
    <source>
        <dbReference type="ARBA" id="ARBA00022741"/>
    </source>
</evidence>
<dbReference type="RefSeq" id="WP_064468340.1">
    <property type="nucleotide sequence ID" value="NZ_LDJR01000053.1"/>
</dbReference>
<dbReference type="InterPro" id="IPR027094">
    <property type="entry name" value="Mitofusin_fam"/>
</dbReference>
<comment type="caution">
    <text evidence="8">The sequence shown here is derived from an EMBL/GenBank/DDBJ whole genome shotgun (WGS) entry which is preliminary data.</text>
</comment>
<dbReference type="PANTHER" id="PTHR10465:SF0">
    <property type="entry name" value="SARCALUMENIN"/>
    <property type="match status" value="1"/>
</dbReference>
<gene>
    <name evidence="8" type="ORF">ABB05_13650</name>
</gene>
<dbReference type="OrthoDB" id="5477114at2"/>
<dbReference type="GO" id="GO:0005525">
    <property type="term" value="F:GTP binding"/>
    <property type="evidence" value="ECO:0007669"/>
    <property type="project" value="UniProtKB-KW"/>
</dbReference>
<keyword evidence="6" id="KW-0175">Coiled coil</keyword>